<feature type="chain" id="PRO_5047411092" evidence="1">
    <location>
        <begin position="23"/>
        <end position="416"/>
    </location>
</feature>
<evidence type="ECO:0000256" key="1">
    <source>
        <dbReference type="SAM" id="SignalP"/>
    </source>
</evidence>
<evidence type="ECO:0000313" key="3">
    <source>
        <dbReference type="Proteomes" id="UP001524570"/>
    </source>
</evidence>
<organism evidence="2 3">
    <name type="scientific">Methylomonas rosea</name>
    <dbReference type="NCBI Taxonomy" id="2952227"/>
    <lineage>
        <taxon>Bacteria</taxon>
        <taxon>Pseudomonadati</taxon>
        <taxon>Pseudomonadota</taxon>
        <taxon>Gammaproteobacteria</taxon>
        <taxon>Methylococcales</taxon>
        <taxon>Methylococcaceae</taxon>
        <taxon>Methylomonas</taxon>
    </lineage>
</organism>
<protein>
    <submittedName>
        <fullName evidence="2">Glycoside hydrolase</fullName>
    </submittedName>
</protein>
<dbReference type="Gene3D" id="2.120.10.10">
    <property type="match status" value="2"/>
</dbReference>
<dbReference type="Proteomes" id="UP001524570">
    <property type="component" value="Unassembled WGS sequence"/>
</dbReference>
<evidence type="ECO:0000313" key="2">
    <source>
        <dbReference type="EMBL" id="MCQ8116982.1"/>
    </source>
</evidence>
<dbReference type="PROSITE" id="PS51257">
    <property type="entry name" value="PROKAR_LIPOPROTEIN"/>
    <property type="match status" value="1"/>
</dbReference>
<keyword evidence="3" id="KW-1185">Reference proteome</keyword>
<dbReference type="SUPFAM" id="SSF50939">
    <property type="entry name" value="Sialidases"/>
    <property type="match status" value="1"/>
</dbReference>
<dbReference type="InterPro" id="IPR036278">
    <property type="entry name" value="Sialidase_sf"/>
</dbReference>
<dbReference type="CDD" id="cd15482">
    <property type="entry name" value="Sialidase_non-viral"/>
    <property type="match status" value="1"/>
</dbReference>
<feature type="signal peptide" evidence="1">
    <location>
        <begin position="1"/>
        <end position="22"/>
    </location>
</feature>
<proteinExistence type="predicted"/>
<reference evidence="2 3" key="1">
    <citation type="submission" date="2022-07" db="EMBL/GenBank/DDBJ databases">
        <title>Methylomonas rivi sp. nov., Methylomonas rosea sp. nov., Methylomonas aureus sp. nov. and Methylomonas subterranea sp. nov., four novel methanotrophs isolated from a freshwater creek and the deep terrestrial subsurface.</title>
        <authorList>
            <person name="Abin C."/>
            <person name="Sankaranarayanan K."/>
            <person name="Garner C."/>
            <person name="Sindelar R."/>
            <person name="Kotary K."/>
            <person name="Garner R."/>
            <person name="Barclay S."/>
            <person name="Lawson P."/>
            <person name="Krumholz L."/>
        </authorList>
    </citation>
    <scope>NUCLEOTIDE SEQUENCE [LARGE SCALE GENOMIC DNA]</scope>
    <source>
        <strain evidence="2 3">WSC-7</strain>
    </source>
</reference>
<dbReference type="GO" id="GO:0016787">
    <property type="term" value="F:hydrolase activity"/>
    <property type="evidence" value="ECO:0007669"/>
    <property type="project" value="UniProtKB-KW"/>
</dbReference>
<keyword evidence="1" id="KW-0732">Signal</keyword>
<accession>A0ABT1TQD7</accession>
<gene>
    <name evidence="2" type="ORF">NP589_06075</name>
</gene>
<keyword evidence="2" id="KW-0378">Hydrolase</keyword>
<dbReference type="RefSeq" id="WP_256606172.1">
    <property type="nucleotide sequence ID" value="NZ_JANIBL010000013.1"/>
</dbReference>
<sequence length="416" mass="45663">MTMMKFQLPVAMITSLLLSACANEPVAVQQGAESAKHEQHADKKSLCADLQTNPVIGCSETVTATFDNNGVLWLAWVVRDRIYVQSSADKGASFSTPVAVNAEPEVIAARGEYRPKIKLDAQGNIYLTWTQNLEKRHTGHIRFSRSMDGGKTFSKPVTVNDNLDVIGHRFDALAVGQNGEIFVAWLDARDKEKAKAAKQEFSGTAVYYAWSDDGGKSFYPNKVVAPHSCECCRLGVEIDTDNLPVVLWRHVYDGNIRDHALVKFKDWQTPGVVQRVSAENWKIDACPHHGPALSIAGNGVYHSVWFSGAADKQGLFYGHSKDGGLTYSPAYRFGGQGAKHPNVLGRGEQVAVVWSEFDGSHNLLQLIKSEDGGLNWSQPEVVGETAESADDAFLLSDGDKVYLSWQTAQGYQFKPI</sequence>
<dbReference type="EMBL" id="JANIBL010000013">
    <property type="protein sequence ID" value="MCQ8116982.1"/>
    <property type="molecule type" value="Genomic_DNA"/>
</dbReference>
<name>A0ABT1TQD7_9GAMM</name>
<comment type="caution">
    <text evidence="2">The sequence shown here is derived from an EMBL/GenBank/DDBJ whole genome shotgun (WGS) entry which is preliminary data.</text>
</comment>